<accession>A0A8S3V3H2</accession>
<dbReference type="SUPFAM" id="SSF56645">
    <property type="entry name" value="Acyl-CoA dehydrogenase NM domain-like"/>
    <property type="match status" value="1"/>
</dbReference>
<dbReference type="InterPro" id="IPR055060">
    <property type="entry name" value="ACOX_C_alpha1"/>
</dbReference>
<dbReference type="FunFam" id="1.10.540.10:FF:000006">
    <property type="entry name" value="Acyl-coenzyme A oxidase"/>
    <property type="match status" value="1"/>
</dbReference>
<evidence type="ECO:0000256" key="4">
    <source>
        <dbReference type="ARBA" id="ARBA00006288"/>
    </source>
</evidence>
<dbReference type="GO" id="GO:0055088">
    <property type="term" value="P:lipid homeostasis"/>
    <property type="evidence" value="ECO:0007669"/>
    <property type="project" value="TreeGrafter"/>
</dbReference>
<evidence type="ECO:0000256" key="11">
    <source>
        <dbReference type="PIRNR" id="PIRNR000168"/>
    </source>
</evidence>
<keyword evidence="18" id="KW-1185">Reference proteome</keyword>
<dbReference type="InterPro" id="IPR009100">
    <property type="entry name" value="AcylCoA_DH/oxidase_NM_dom_sf"/>
</dbReference>
<dbReference type="InterPro" id="IPR029320">
    <property type="entry name" value="Acyl-CoA_ox_N"/>
</dbReference>
<dbReference type="Pfam" id="PF14749">
    <property type="entry name" value="Acyl-CoA_ox_N"/>
    <property type="match status" value="1"/>
</dbReference>
<evidence type="ECO:0000256" key="8">
    <source>
        <dbReference type="ARBA" id="ARBA00023002"/>
    </source>
</evidence>
<dbReference type="OrthoDB" id="538336at2759"/>
<comment type="subcellular location">
    <subcellularLocation>
        <location evidence="2">Peroxisome</location>
    </subcellularLocation>
</comment>
<dbReference type="EMBL" id="CAJPWZ010003116">
    <property type="protein sequence ID" value="CAG2252353.1"/>
    <property type="molecule type" value="Genomic_DNA"/>
</dbReference>
<comment type="similarity">
    <text evidence="4 11">Belongs to the acyl-CoA oxidase family.</text>
</comment>
<dbReference type="Gene3D" id="2.40.110.10">
    <property type="entry name" value="Butyryl-CoA Dehydrogenase, subunit A, domain 2"/>
    <property type="match status" value="1"/>
</dbReference>
<feature type="domain" description="Acyl-CoA oxidase C-terminal" evidence="14">
    <location>
        <begin position="476"/>
        <end position="529"/>
    </location>
</feature>
<evidence type="ECO:0000259" key="16">
    <source>
        <dbReference type="Pfam" id="PF22924"/>
    </source>
</evidence>
<evidence type="ECO:0000259" key="15">
    <source>
        <dbReference type="Pfam" id="PF14749"/>
    </source>
</evidence>
<dbReference type="InterPro" id="IPR036250">
    <property type="entry name" value="AcylCo_DH-like_C"/>
</dbReference>
<evidence type="ECO:0000256" key="1">
    <source>
        <dbReference type="ARBA" id="ARBA00001974"/>
    </source>
</evidence>
<evidence type="ECO:0000313" key="17">
    <source>
        <dbReference type="EMBL" id="CAG2252353.1"/>
    </source>
</evidence>
<dbReference type="FunFam" id="1.20.140.10:FF:000005">
    <property type="entry name" value="Acyl-coenzyme A oxidase"/>
    <property type="match status" value="1"/>
</dbReference>
<proteinExistence type="inferred from homology"/>
<evidence type="ECO:0000256" key="9">
    <source>
        <dbReference type="ARBA" id="ARBA00023098"/>
    </source>
</evidence>
<dbReference type="InterPro" id="IPR046373">
    <property type="entry name" value="Acyl-CoA_Oxase/DH_mid-dom_sf"/>
</dbReference>
<evidence type="ECO:0000256" key="6">
    <source>
        <dbReference type="ARBA" id="ARBA00022827"/>
    </source>
</evidence>
<feature type="active site" description="Proton acceptor" evidence="12">
    <location>
        <position position="426"/>
    </location>
</feature>
<keyword evidence="6 11" id="KW-0274">FAD</keyword>
<reference evidence="17" key="1">
    <citation type="submission" date="2021-03" db="EMBL/GenBank/DDBJ databases">
        <authorList>
            <person name="Bekaert M."/>
        </authorList>
    </citation>
    <scope>NUCLEOTIDE SEQUENCE</scope>
</reference>
<dbReference type="GO" id="GO:0005504">
    <property type="term" value="F:fatty acid binding"/>
    <property type="evidence" value="ECO:0007669"/>
    <property type="project" value="TreeGrafter"/>
</dbReference>
<evidence type="ECO:0000259" key="14">
    <source>
        <dbReference type="Pfam" id="PF01756"/>
    </source>
</evidence>
<evidence type="ECO:0000256" key="5">
    <source>
        <dbReference type="ARBA" id="ARBA00022630"/>
    </source>
</evidence>
<dbReference type="Gene3D" id="1.10.540.10">
    <property type="entry name" value="Acyl-CoA dehydrogenase/oxidase, N-terminal domain"/>
    <property type="match status" value="1"/>
</dbReference>
<protein>
    <recommendedName>
        <fullName evidence="11">Acyl-coenzyme A oxidase</fullName>
    </recommendedName>
</protein>
<dbReference type="InterPro" id="IPR012258">
    <property type="entry name" value="Acyl-CoA_oxidase"/>
</dbReference>
<dbReference type="GO" id="GO:0003997">
    <property type="term" value="F:acyl-CoA oxidase activity"/>
    <property type="evidence" value="ECO:0007669"/>
    <property type="project" value="InterPro"/>
</dbReference>
<dbReference type="GO" id="GO:0000038">
    <property type="term" value="P:very long-chain fatty acid metabolic process"/>
    <property type="evidence" value="ECO:0007669"/>
    <property type="project" value="TreeGrafter"/>
</dbReference>
<evidence type="ECO:0000256" key="10">
    <source>
        <dbReference type="ARBA" id="ARBA00023140"/>
    </source>
</evidence>
<keyword evidence="7" id="KW-0276">Fatty acid metabolism</keyword>
<dbReference type="GO" id="GO:0033540">
    <property type="term" value="P:fatty acid beta-oxidation using acyl-CoA oxidase"/>
    <property type="evidence" value="ECO:0007669"/>
    <property type="project" value="TreeGrafter"/>
</dbReference>
<dbReference type="PANTHER" id="PTHR10909">
    <property type="entry name" value="ELECTRON TRANSPORT OXIDOREDUCTASE"/>
    <property type="match status" value="1"/>
</dbReference>
<sequence length="640" mass="72439">MSNEVNTDLLKERSTATFDAERLTEFIYKGPEKVKRKRQIQNIVLQDKFLQSFKPTEFYDRDGQYNNAVRRQIYIMDRLEELGFRSETDRLNFREAAAPVELSPFGLHSGMFVPTLERQGTPEQSRKWVPLGKSFKMIGTYAQTELGHGTFIRGLETTATFDPETQEFILDSPTLSSIKYWPGNVAKTVNHCLVMAQLYTQGKCHGTHLFLVQVRSMEDHTIMPGLEIGDIGPKLGFDGVDNGFMKFNKYRIPRMNMLMRYAKVLENGDYIKPKNAKLTYGAMVMVRVWIVMDAFKALSRATVIAVRYSAVRRQSELRPGGEEAQVIDYQTQQYKLFPLLATSYAFLLAAEGMSQIYAKISSDIERGNLEDMPQLHALACGLKAFCTWVGCEGIEVCRMSCGGHGYSHASGIPKIYANIVGACTYEGENTVMMLQTARYLSKSYFRGQRGESLPELIQYLTIDLNVKSTLGEDCSFESLVAAYSHRAARMVATACKLQNANKQKGMPSHDAWNKSTVPFIAATKAHCHLLYAVYGIVENMGEFMQDGYFNQDQISILNRKVLALLEDIRPNAVALVDAFDYPDHLLQSCLGRYDGQVYEALYENSKSSPLNNTDIHSSYYNYIRPMMQKRSKSKDISAKL</sequence>
<keyword evidence="5 11" id="KW-0285">Flavoprotein</keyword>
<evidence type="ECO:0000256" key="3">
    <source>
        <dbReference type="ARBA" id="ARBA00004846"/>
    </source>
</evidence>
<evidence type="ECO:0000256" key="2">
    <source>
        <dbReference type="ARBA" id="ARBA00004275"/>
    </source>
</evidence>
<dbReference type="AlphaFoldDB" id="A0A8S3V3H2"/>
<comment type="cofactor">
    <cofactor evidence="1">
        <name>FAD</name>
        <dbReference type="ChEBI" id="CHEBI:57692"/>
    </cofactor>
</comment>
<feature type="binding site" evidence="13">
    <location>
        <position position="144"/>
    </location>
    <ligand>
        <name>FAD</name>
        <dbReference type="ChEBI" id="CHEBI:57692"/>
    </ligand>
</feature>
<keyword evidence="10" id="KW-0576">Peroxisome</keyword>
<keyword evidence="9" id="KW-0443">Lipid metabolism</keyword>
<name>A0A8S3V3H2_MYTED</name>
<keyword evidence="8 17" id="KW-0560">Oxidoreductase</keyword>
<feature type="domain" description="Acyl-CoA oxidase C-terminal" evidence="14">
    <location>
        <begin position="530"/>
        <end position="628"/>
    </location>
</feature>
<organism evidence="17 18">
    <name type="scientific">Mytilus edulis</name>
    <name type="common">Blue mussel</name>
    <dbReference type="NCBI Taxonomy" id="6550"/>
    <lineage>
        <taxon>Eukaryota</taxon>
        <taxon>Metazoa</taxon>
        <taxon>Spiralia</taxon>
        <taxon>Lophotrochozoa</taxon>
        <taxon>Mollusca</taxon>
        <taxon>Bivalvia</taxon>
        <taxon>Autobranchia</taxon>
        <taxon>Pteriomorphia</taxon>
        <taxon>Mytilida</taxon>
        <taxon>Mytiloidea</taxon>
        <taxon>Mytilidae</taxon>
        <taxon>Mytilinae</taxon>
        <taxon>Mytilus</taxon>
    </lineage>
</organism>
<dbReference type="Pfam" id="PF01756">
    <property type="entry name" value="ACOX"/>
    <property type="match status" value="2"/>
</dbReference>
<dbReference type="GO" id="GO:0005777">
    <property type="term" value="C:peroxisome"/>
    <property type="evidence" value="ECO:0007669"/>
    <property type="project" value="UniProtKB-SubCell"/>
</dbReference>
<dbReference type="Pfam" id="PF22924">
    <property type="entry name" value="ACOX_C_alpha1"/>
    <property type="match status" value="1"/>
</dbReference>
<dbReference type="GO" id="GO:0071949">
    <property type="term" value="F:FAD binding"/>
    <property type="evidence" value="ECO:0007669"/>
    <property type="project" value="InterPro"/>
</dbReference>
<comment type="pathway">
    <text evidence="3">Lipid metabolism; peroxisomal fatty acid beta-oxidation.</text>
</comment>
<evidence type="ECO:0000313" key="18">
    <source>
        <dbReference type="Proteomes" id="UP000683360"/>
    </source>
</evidence>
<dbReference type="FunFam" id="2.40.110.10:FF:000003">
    <property type="entry name" value="Acyl-coenzyme A oxidase"/>
    <property type="match status" value="1"/>
</dbReference>
<dbReference type="Proteomes" id="UP000683360">
    <property type="component" value="Unassembled WGS sequence"/>
</dbReference>
<evidence type="ECO:0000256" key="12">
    <source>
        <dbReference type="PIRSR" id="PIRSR000168-1"/>
    </source>
</evidence>
<comment type="caution">
    <text evidence="17">The sequence shown here is derived from an EMBL/GenBank/DDBJ whole genome shotgun (WGS) entry which is preliminary data.</text>
</comment>
<feature type="domain" description="Acyl-coenzyme A oxidase N-terminal" evidence="15">
    <location>
        <begin position="20"/>
        <end position="138"/>
    </location>
</feature>
<evidence type="ECO:0000256" key="7">
    <source>
        <dbReference type="ARBA" id="ARBA00022832"/>
    </source>
</evidence>
<dbReference type="PIRSF" id="PIRSF000168">
    <property type="entry name" value="Acyl-CoA_oxidase"/>
    <property type="match status" value="1"/>
</dbReference>
<gene>
    <name evidence="17" type="ORF">MEDL_63927</name>
</gene>
<dbReference type="Gene3D" id="1.20.140.10">
    <property type="entry name" value="Butyryl-CoA Dehydrogenase, subunit A, domain 3"/>
    <property type="match status" value="3"/>
</dbReference>
<dbReference type="InterPro" id="IPR002655">
    <property type="entry name" value="Acyl-CoA_oxidase_C"/>
</dbReference>
<dbReference type="PANTHER" id="PTHR10909:SF250">
    <property type="entry name" value="PEROXISOMAL ACYL-COENZYME A OXIDASE 1"/>
    <property type="match status" value="1"/>
</dbReference>
<dbReference type="InterPro" id="IPR037069">
    <property type="entry name" value="AcylCoA_DH/ox_N_sf"/>
</dbReference>
<feature type="domain" description="Acyl-CoA oxidase C-alpha1" evidence="16">
    <location>
        <begin position="280"/>
        <end position="440"/>
    </location>
</feature>
<dbReference type="SUPFAM" id="SSF47203">
    <property type="entry name" value="Acyl-CoA dehydrogenase C-terminal domain-like"/>
    <property type="match status" value="2"/>
</dbReference>
<feature type="binding site" evidence="13">
    <location>
        <position position="183"/>
    </location>
    <ligand>
        <name>FAD</name>
        <dbReference type="ChEBI" id="CHEBI:57692"/>
    </ligand>
</feature>
<evidence type="ECO:0000256" key="13">
    <source>
        <dbReference type="PIRSR" id="PIRSR000168-2"/>
    </source>
</evidence>